<reference evidence="1 4" key="2">
    <citation type="submission" date="2016-11" db="EMBL/GenBank/DDBJ databases">
        <title>Genomic analysis of Caldithrix abyssi and proposal of a novel bacterial phylum Caldithrichaeota.</title>
        <authorList>
            <person name="Kublanov I."/>
            <person name="Sigalova O."/>
            <person name="Gavrilov S."/>
            <person name="Lebedinsky A."/>
            <person name="Ivanova N."/>
            <person name="Daum C."/>
            <person name="Reddy T."/>
            <person name="Klenk H.P."/>
            <person name="Goker M."/>
            <person name="Reva O."/>
            <person name="Miroshnichenko M."/>
            <person name="Kyprides N."/>
            <person name="Woyke T."/>
            <person name="Gelfand M."/>
        </authorList>
    </citation>
    <scope>NUCLEOTIDE SEQUENCE [LARGE SCALE GENOMIC DNA]</scope>
    <source>
        <strain evidence="1 4">LF13</strain>
    </source>
</reference>
<dbReference type="HOGENOM" id="CLU_059150_0_0_0"/>
<dbReference type="AlphaFoldDB" id="H1XUG3"/>
<reference evidence="2 3" key="1">
    <citation type="submission" date="2011-09" db="EMBL/GenBank/DDBJ databases">
        <title>The permanent draft genome of Caldithrix abyssi DSM 13497.</title>
        <authorList>
            <consortium name="US DOE Joint Genome Institute (JGI-PGF)"/>
            <person name="Lucas S."/>
            <person name="Han J."/>
            <person name="Lapidus A."/>
            <person name="Bruce D."/>
            <person name="Goodwin L."/>
            <person name="Pitluck S."/>
            <person name="Peters L."/>
            <person name="Kyrpides N."/>
            <person name="Mavromatis K."/>
            <person name="Ivanova N."/>
            <person name="Mikhailova N."/>
            <person name="Chertkov O."/>
            <person name="Detter J.C."/>
            <person name="Tapia R."/>
            <person name="Han C."/>
            <person name="Land M."/>
            <person name="Hauser L."/>
            <person name="Markowitz V."/>
            <person name="Cheng J.-F."/>
            <person name="Hugenholtz P."/>
            <person name="Woyke T."/>
            <person name="Wu D."/>
            <person name="Spring S."/>
            <person name="Brambilla E."/>
            <person name="Klenk H.-P."/>
            <person name="Eisen J.A."/>
        </authorList>
    </citation>
    <scope>NUCLEOTIDE SEQUENCE [LARGE SCALE GENOMIC DNA]</scope>
    <source>
        <strain evidence="2 3">DSM 13497</strain>
    </source>
</reference>
<dbReference type="STRING" id="880073.Cabys_2065"/>
<dbReference type="Proteomes" id="UP000183868">
    <property type="component" value="Chromosome"/>
</dbReference>
<evidence type="ECO:0000313" key="1">
    <source>
        <dbReference type="EMBL" id="APF18814.1"/>
    </source>
</evidence>
<dbReference type="eggNOG" id="ENOG5032WND">
    <property type="taxonomic scope" value="Bacteria"/>
</dbReference>
<dbReference type="Proteomes" id="UP000004671">
    <property type="component" value="Chromosome"/>
</dbReference>
<evidence type="ECO:0000313" key="3">
    <source>
        <dbReference type="Proteomes" id="UP000004671"/>
    </source>
</evidence>
<dbReference type="EMBL" id="CP018099">
    <property type="protein sequence ID" value="APF18814.1"/>
    <property type="molecule type" value="Genomic_DNA"/>
</dbReference>
<protein>
    <submittedName>
        <fullName evidence="2">Uncharacterized protein</fullName>
    </submittedName>
</protein>
<organism evidence="2 3">
    <name type="scientific">Caldithrix abyssi DSM 13497</name>
    <dbReference type="NCBI Taxonomy" id="880073"/>
    <lineage>
        <taxon>Bacteria</taxon>
        <taxon>Pseudomonadati</taxon>
        <taxon>Calditrichota</taxon>
        <taxon>Calditrichia</taxon>
        <taxon>Calditrichales</taxon>
        <taxon>Calditrichaceae</taxon>
        <taxon>Caldithrix</taxon>
    </lineage>
</organism>
<evidence type="ECO:0000313" key="2">
    <source>
        <dbReference type="EMBL" id="EHO42789.1"/>
    </source>
</evidence>
<dbReference type="EMBL" id="CM001402">
    <property type="protein sequence ID" value="EHO42789.1"/>
    <property type="molecule type" value="Genomic_DNA"/>
</dbReference>
<dbReference type="RefSeq" id="WP_006930143.1">
    <property type="nucleotide sequence ID" value="NZ_CM001402.1"/>
</dbReference>
<dbReference type="OrthoDB" id="5383458at2"/>
<keyword evidence="3" id="KW-1185">Reference proteome</keyword>
<dbReference type="PaxDb" id="880073-Calab_3183"/>
<name>H1XUG3_CALAY</name>
<dbReference type="KEGG" id="caby:Cabys_2065"/>
<sequence precursor="true">MSIKHKMCGKPGKVILLLFLLWLKPDGVYAFDYSFSGYVKYLYSNTKLPYFPNRFNDHLLHSRLNGRFYLSTSLTFVAETRWRTYYAESIETLPSIKNQITQDYPLIDLGQKVIDSGAWFSYLELDRLYLDYAAEKWQFTAGRQRIAWGTSLVWNVIDLFNPLSILDFDYEERPGSDALRFQYFTGSLSRLEVAYQPARSPQEQTFALLCATHYGEYDFYFLAGSQNKRKTLGMAWAGYVKDAGFRGEIRWSEALYKSGKQPPPIPFFPSLTDNKKNMLQMVLSADYAFSNSFYVHTEALYNRSGLTQNAGLYQTQAQQLGLLTVSRWSLFQEFAYDLHPLVRLDVFALFNPNDRSYLIAPSVSWSALTNLDLYLIGFFSGGNALSEFGSFGRAAFCRLKWSF</sequence>
<gene>
    <name evidence="1" type="ORF">Cabys_2065</name>
    <name evidence="2" type="ORF">Calab_3183</name>
</gene>
<accession>H1XUG3</accession>
<proteinExistence type="predicted"/>
<evidence type="ECO:0000313" key="4">
    <source>
        <dbReference type="Proteomes" id="UP000183868"/>
    </source>
</evidence>